<dbReference type="InterPro" id="IPR003439">
    <property type="entry name" value="ABC_transporter-like_ATP-bd"/>
</dbReference>
<proteinExistence type="inferred from homology"/>
<feature type="coiled-coil region" evidence="9">
    <location>
        <begin position="602"/>
        <end position="632"/>
    </location>
</feature>
<dbReference type="PANTHER" id="PTHR42855:SF1">
    <property type="entry name" value="ABC TRANSPORTER DOMAIN-CONTAINING PROTEIN"/>
    <property type="match status" value="1"/>
</dbReference>
<dbReference type="Gene3D" id="3.40.50.300">
    <property type="entry name" value="P-loop containing nucleotide triphosphate hydrolases"/>
    <property type="match status" value="2"/>
</dbReference>
<feature type="region of interest" description="Disordered" evidence="10">
    <location>
        <begin position="529"/>
        <end position="554"/>
    </location>
</feature>
<comment type="function">
    <text evidence="9">Probably plays a role in ribosome assembly or function. May be involved in resolution of branched DNA intermediates that result from template switching in postreplication gaps. Binds DNA and has ATPase activity.</text>
</comment>
<keyword evidence="5 9" id="KW-0378">Hydrolase</keyword>
<dbReference type="InterPro" id="IPR037118">
    <property type="entry name" value="Val-tRNA_synth_C_sf"/>
</dbReference>
<dbReference type="PROSITE" id="PS00211">
    <property type="entry name" value="ABC_TRANSPORTER_1"/>
    <property type="match status" value="2"/>
</dbReference>
<evidence type="ECO:0000256" key="6">
    <source>
        <dbReference type="ARBA" id="ARBA00022840"/>
    </source>
</evidence>
<dbReference type="HAMAP" id="MF_00848">
    <property type="entry name" value="Uup"/>
    <property type="match status" value="1"/>
</dbReference>
<dbReference type="Pfam" id="PF16326">
    <property type="entry name" value="ABC_tran_CTD"/>
    <property type="match status" value="1"/>
</dbReference>
<comment type="subcellular location">
    <subcellularLocation>
        <location evidence="9">Cytoplasm</location>
    </subcellularLocation>
    <text evidence="9">Associates with ribosomes.</text>
</comment>
<dbReference type="InterPro" id="IPR003593">
    <property type="entry name" value="AAA+_ATPase"/>
</dbReference>
<feature type="binding site" evidence="9">
    <location>
        <begin position="36"/>
        <end position="43"/>
    </location>
    <ligand>
        <name>ATP</name>
        <dbReference type="ChEBI" id="CHEBI:30616"/>
        <label>1</label>
    </ligand>
</feature>
<evidence type="ECO:0000256" key="9">
    <source>
        <dbReference type="HAMAP-Rule" id="MF_00848"/>
    </source>
</evidence>
<keyword evidence="13" id="KW-1185">Reference proteome</keyword>
<protein>
    <recommendedName>
        <fullName evidence="9">ATP-binding protein Uup</fullName>
        <ecNumber evidence="9">3.6.1.-</ecNumber>
    </recommendedName>
</protein>
<evidence type="ECO:0000256" key="3">
    <source>
        <dbReference type="ARBA" id="ARBA00022741"/>
    </source>
</evidence>
<sequence length="635" mass="71415">MSLLTLDQVSVAFGHHPLLSKVSFSAEAGERVAIIGRNGAGKSTFLKIIAGEIIPDEGVIRVEGGMRVAQLPQELPAANNKTVREVVSEGGGDIHQLMQRYNELLADFDEAHHDELARIQNELDKRQGWDLDQRVNHMIQRLALPADKLMSELSGGWRRRVILAQALLSNPDVLLLDEPTNHLDVPTIEWMESQLKQFRGLILFITHDRRFLENLANRIIELDRGNMLSFTGSLSAFLDYKEKLLEEEERANALFDKKLAEEEAWIRQGIKARRTRNEGRVRALKALREERKERVNRQGTAKMTLDSKEKSGKLVAEFTQVAHSFGDKVILKPMDLVVGRGDRIGLIGPNGCGKSTFLKILLGQLTPNQGAVRQGTKLEIAYFDQLRDQLDPEKTVADNVGEGKDTIEINGQNRHIIGYLQDFLFPPERARTPVKALSGGERNRVLLAKLFTKSANLLVLDEPTNDLDVETLELLEELLMNYDGTLLLVSHDRAFLDNVVTSTIAFEGEGNVQEYVGGYEDWIRQGGKFPDESTAEVEKPEKAEKKTEAPKKVAEPAKTKSKLSYKLQREFDSMPDLLADLEQQLEELNEVTSSADFYTGDQEKVQATLAKLSETEQALEDAMERWVELEEMQNG</sequence>
<evidence type="ECO:0000256" key="8">
    <source>
        <dbReference type="ARBA" id="ARBA00023204"/>
    </source>
</evidence>
<dbReference type="EMBL" id="JAEMUH010000017">
    <property type="protein sequence ID" value="MBJ7552215.1"/>
    <property type="molecule type" value="Genomic_DNA"/>
</dbReference>
<keyword evidence="4 9" id="KW-0227">DNA damage</keyword>
<feature type="domain" description="ABC transporter" evidence="11">
    <location>
        <begin position="316"/>
        <end position="534"/>
    </location>
</feature>
<feature type="compositionally biased region" description="Basic and acidic residues" evidence="10">
    <location>
        <begin position="536"/>
        <end position="554"/>
    </location>
</feature>
<keyword evidence="6 9" id="KW-0067">ATP-binding</keyword>
<keyword evidence="1 9" id="KW-0963">Cytoplasm</keyword>
<evidence type="ECO:0000256" key="4">
    <source>
        <dbReference type="ARBA" id="ARBA00022763"/>
    </source>
</evidence>
<evidence type="ECO:0000256" key="10">
    <source>
        <dbReference type="SAM" id="MobiDB-lite"/>
    </source>
</evidence>
<evidence type="ECO:0000256" key="1">
    <source>
        <dbReference type="ARBA" id="ARBA00022490"/>
    </source>
</evidence>
<comment type="similarity">
    <text evidence="9">Belongs to the ABC transporter superfamily. ABCF family. Uup subfamily.</text>
</comment>
<dbReference type="Proteomes" id="UP000598488">
    <property type="component" value="Unassembled WGS sequence"/>
</dbReference>
<evidence type="ECO:0000313" key="12">
    <source>
        <dbReference type="EMBL" id="MBJ7552215.1"/>
    </source>
</evidence>
<comment type="catalytic activity">
    <reaction evidence="9">
        <text>ATP + H2O = ADP + phosphate + H(+)</text>
        <dbReference type="Rhea" id="RHEA:13065"/>
        <dbReference type="ChEBI" id="CHEBI:15377"/>
        <dbReference type="ChEBI" id="CHEBI:15378"/>
        <dbReference type="ChEBI" id="CHEBI:30616"/>
        <dbReference type="ChEBI" id="CHEBI:43474"/>
        <dbReference type="ChEBI" id="CHEBI:456216"/>
    </reaction>
</comment>
<evidence type="ECO:0000259" key="11">
    <source>
        <dbReference type="PROSITE" id="PS50893"/>
    </source>
</evidence>
<dbReference type="RefSeq" id="WP_199463797.1">
    <property type="nucleotide sequence ID" value="NZ_JAEMUH010000017.1"/>
</dbReference>
<dbReference type="InterPro" id="IPR043686">
    <property type="entry name" value="Uup"/>
</dbReference>
<dbReference type="InterPro" id="IPR032524">
    <property type="entry name" value="ABC_tran_C"/>
</dbReference>
<evidence type="ECO:0000313" key="13">
    <source>
        <dbReference type="Proteomes" id="UP000598488"/>
    </source>
</evidence>
<reference evidence="12 13" key="1">
    <citation type="submission" date="2020-12" db="EMBL/GenBank/DDBJ databases">
        <title>Comparative genome analysis of fungal antagonists Marinomonas ostreistagni 398 and M. spartinae 468.</title>
        <authorList>
            <person name="Fields J.L."/>
            <person name="Mavrodi O.V."/>
            <person name="Biber P.D."/>
            <person name="Indest K.J."/>
            <person name="Mavrodi D.V."/>
        </authorList>
    </citation>
    <scope>NUCLEOTIDE SEQUENCE [LARGE SCALE GENOMIC DNA]</scope>
    <source>
        <strain evidence="12 13">USM7</strain>
    </source>
</reference>
<evidence type="ECO:0000256" key="7">
    <source>
        <dbReference type="ARBA" id="ARBA00023125"/>
    </source>
</evidence>
<dbReference type="Gene3D" id="1.10.287.380">
    <property type="entry name" value="Valyl-tRNA synthetase, C-terminal domain"/>
    <property type="match status" value="1"/>
</dbReference>
<organism evidence="12 13">
    <name type="scientific">Marinomonas ostreistagni</name>
    <dbReference type="NCBI Taxonomy" id="359209"/>
    <lineage>
        <taxon>Bacteria</taxon>
        <taxon>Pseudomonadati</taxon>
        <taxon>Pseudomonadota</taxon>
        <taxon>Gammaproteobacteria</taxon>
        <taxon>Oceanospirillales</taxon>
        <taxon>Oceanospirillaceae</taxon>
        <taxon>Marinomonas</taxon>
    </lineage>
</organism>
<name>A0ABS0ZEU4_9GAMM</name>
<keyword evidence="7 9" id="KW-0238">DNA-binding</keyword>
<keyword evidence="9" id="KW-0175">Coiled coil</keyword>
<dbReference type="PANTHER" id="PTHR42855">
    <property type="entry name" value="ABC TRANSPORTER ATP-BINDING SUBUNIT"/>
    <property type="match status" value="1"/>
</dbReference>
<dbReference type="Pfam" id="PF12848">
    <property type="entry name" value="ABC_tran_Xtn"/>
    <property type="match status" value="1"/>
</dbReference>
<comment type="caution">
    <text evidence="12">The sequence shown here is derived from an EMBL/GenBank/DDBJ whole genome shotgun (WGS) entry which is preliminary data.</text>
</comment>
<dbReference type="InterPro" id="IPR017871">
    <property type="entry name" value="ABC_transporter-like_CS"/>
</dbReference>
<dbReference type="EC" id="3.6.1.-" evidence="9"/>
<evidence type="ECO:0000256" key="2">
    <source>
        <dbReference type="ARBA" id="ARBA00022737"/>
    </source>
</evidence>
<dbReference type="InterPro" id="IPR032781">
    <property type="entry name" value="ABC_tran_Xtn"/>
</dbReference>
<dbReference type="Pfam" id="PF00005">
    <property type="entry name" value="ABC_tran"/>
    <property type="match status" value="2"/>
</dbReference>
<dbReference type="CDD" id="cd03221">
    <property type="entry name" value="ABCF_EF-3"/>
    <property type="match status" value="2"/>
</dbReference>
<keyword evidence="3 9" id="KW-0547">Nucleotide-binding</keyword>
<evidence type="ECO:0000256" key="5">
    <source>
        <dbReference type="ARBA" id="ARBA00022801"/>
    </source>
</evidence>
<dbReference type="GO" id="GO:0005524">
    <property type="term" value="F:ATP binding"/>
    <property type="evidence" value="ECO:0007669"/>
    <property type="project" value="UniProtKB-KW"/>
</dbReference>
<dbReference type="InterPro" id="IPR051309">
    <property type="entry name" value="ABCF_ATPase"/>
</dbReference>
<dbReference type="SMART" id="SM00382">
    <property type="entry name" value="AAA"/>
    <property type="match status" value="2"/>
</dbReference>
<feature type="domain" description="ABC transporter" evidence="11">
    <location>
        <begin position="4"/>
        <end position="249"/>
    </location>
</feature>
<keyword evidence="8 9" id="KW-0234">DNA repair</keyword>
<dbReference type="PROSITE" id="PS50893">
    <property type="entry name" value="ABC_TRANSPORTER_2"/>
    <property type="match status" value="2"/>
</dbReference>
<accession>A0ABS0ZEU4</accession>
<feature type="binding site" evidence="9">
    <location>
        <begin position="348"/>
        <end position="355"/>
    </location>
    <ligand>
        <name>ATP</name>
        <dbReference type="ChEBI" id="CHEBI:30616"/>
        <label>2</label>
    </ligand>
</feature>
<dbReference type="SUPFAM" id="SSF52540">
    <property type="entry name" value="P-loop containing nucleoside triphosphate hydrolases"/>
    <property type="match status" value="2"/>
</dbReference>
<keyword evidence="2 9" id="KW-0677">Repeat</keyword>
<gene>
    <name evidence="9" type="primary">uup</name>
    <name evidence="12" type="ORF">JHD44_16105</name>
</gene>
<dbReference type="InterPro" id="IPR027417">
    <property type="entry name" value="P-loop_NTPase"/>
</dbReference>